<proteinExistence type="predicted"/>
<sequence>MITFKHFLLALLAGTSIATPLSVRQNDAQIDSIIAAANIPKYVPPTLNRDITDWLAIGDSFSAGISADVPADELNWSCSRFKQSYPNQMNNNQRLPGHSTSRTFVFGSCSGGKMEDVIKDQITLGNPVLADNNPKIGKPQIGTISISGNDLGFGEIVNACLYHWTGYGDCTALLKAAHAKLDDPGKAFEYEVLDVFSKVMARARSANSNFQLYITGYVEFWNAVDTQCDTVSWTTWPREKTYLTTVLREDMNSIVTKLNTVLEDAANNLNRIDGGVYYVGGWQDKYNGHRFCEHEDDPSYHEKPIDPKTWFIHYQSPYKDSSTITGFGSGSFFDQVDSILIPEKNGVSTADQLTAVNGNASAINPAYDSVDSMTAALTKLGQDDPDKYSVLPITWIRIMHPKGSGYAVMADAVIDSVLQFGASGAGTATPLPAPVTSCASSDTNNNNNKFIGRDDLNDKIKTFCVDAAKQGVQDSNSGSIFRKYNTGTRYEVDISMTWPSGVDIKTDMQDNCESRMAAIMDSCDSDKNPLNWKRGGSFGADQIQYQITPQIDQGYTPGTCSFHLQEDESWSGVDGPGTERHWTYHIEKDTMKDNAGNTIGTEGFASDGTDGSPEKAGDGNPLKWSTKIPDQLVLTPEAGGNPRDYIQFTVGSQSWTTDNQTGMPYCNVGGWSSNYSPANRNMDCFFNC</sequence>
<feature type="chain" id="PRO_5034039000" evidence="2">
    <location>
        <begin position="19"/>
        <end position="688"/>
    </location>
</feature>
<dbReference type="Proteomes" id="UP000431533">
    <property type="component" value="Unassembled WGS sequence"/>
</dbReference>
<dbReference type="GO" id="GO:0006629">
    <property type="term" value="P:lipid metabolic process"/>
    <property type="evidence" value="ECO:0007669"/>
    <property type="project" value="TreeGrafter"/>
</dbReference>
<dbReference type="Pfam" id="PF18647">
    <property type="entry name" value="Fungal_lectin_2"/>
    <property type="match status" value="1"/>
</dbReference>
<reference evidence="3 4" key="1">
    <citation type="submission" date="2018-05" db="EMBL/GenBank/DDBJ databases">
        <title>Genome sequencing and assembly of the regulated plant pathogen Lachnellula willkommii and related sister species for the development of diagnostic species identification markers.</title>
        <authorList>
            <person name="Giroux E."/>
            <person name="Bilodeau G."/>
        </authorList>
    </citation>
    <scope>NUCLEOTIDE SEQUENCE [LARGE SCALE GENOMIC DNA]</scope>
    <source>
        <strain evidence="3 4">CBS 185.66</strain>
    </source>
</reference>
<dbReference type="OrthoDB" id="1896086at2759"/>
<dbReference type="InterPro" id="IPR036514">
    <property type="entry name" value="SGNH_hydro_sf"/>
</dbReference>
<dbReference type="GeneID" id="41983593"/>
<keyword evidence="4" id="KW-1185">Reference proteome</keyword>
<dbReference type="Gene3D" id="3.40.50.1110">
    <property type="entry name" value="SGNH hydrolase"/>
    <property type="match status" value="1"/>
</dbReference>
<dbReference type="PANTHER" id="PTHR37981:SF1">
    <property type="entry name" value="SGNH HYDROLASE-TYPE ESTERASE DOMAIN-CONTAINING PROTEIN"/>
    <property type="match status" value="1"/>
</dbReference>
<keyword evidence="2" id="KW-0732">Signal</keyword>
<dbReference type="RefSeq" id="XP_031006075.1">
    <property type="nucleotide sequence ID" value="XM_031148366.1"/>
</dbReference>
<accession>A0A8H8R2F8</accession>
<feature type="signal peptide" evidence="2">
    <location>
        <begin position="1"/>
        <end position="18"/>
    </location>
</feature>
<name>A0A8H8R2F8_9HELO</name>
<dbReference type="EMBL" id="QGMH01000051">
    <property type="protein sequence ID" value="TVY27287.1"/>
    <property type="molecule type" value="Genomic_DNA"/>
</dbReference>
<evidence type="ECO:0000256" key="1">
    <source>
        <dbReference type="SAM" id="MobiDB-lite"/>
    </source>
</evidence>
<dbReference type="SUPFAM" id="SSF52266">
    <property type="entry name" value="SGNH hydrolase"/>
    <property type="match status" value="1"/>
</dbReference>
<comment type="caution">
    <text evidence="3">The sequence shown here is derived from an EMBL/GenBank/DDBJ whole genome shotgun (WGS) entry which is preliminary data.</text>
</comment>
<dbReference type="InterPro" id="IPR037460">
    <property type="entry name" value="SEST-like"/>
</dbReference>
<gene>
    <name evidence="3" type="ORF">LHYA1_G003395</name>
</gene>
<evidence type="ECO:0000313" key="3">
    <source>
        <dbReference type="EMBL" id="TVY27287.1"/>
    </source>
</evidence>
<dbReference type="AlphaFoldDB" id="A0A8H8R2F8"/>
<organism evidence="3 4">
    <name type="scientific">Lachnellula hyalina</name>
    <dbReference type="NCBI Taxonomy" id="1316788"/>
    <lineage>
        <taxon>Eukaryota</taxon>
        <taxon>Fungi</taxon>
        <taxon>Dikarya</taxon>
        <taxon>Ascomycota</taxon>
        <taxon>Pezizomycotina</taxon>
        <taxon>Leotiomycetes</taxon>
        <taxon>Helotiales</taxon>
        <taxon>Lachnaceae</taxon>
        <taxon>Lachnellula</taxon>
    </lineage>
</organism>
<evidence type="ECO:0000313" key="4">
    <source>
        <dbReference type="Proteomes" id="UP000431533"/>
    </source>
</evidence>
<dbReference type="PANTHER" id="PTHR37981">
    <property type="entry name" value="LIPASE 2"/>
    <property type="match status" value="1"/>
</dbReference>
<evidence type="ECO:0000256" key="2">
    <source>
        <dbReference type="SAM" id="SignalP"/>
    </source>
</evidence>
<feature type="region of interest" description="Disordered" evidence="1">
    <location>
        <begin position="593"/>
        <end position="624"/>
    </location>
</feature>
<dbReference type="CDD" id="cd01823">
    <property type="entry name" value="SEST_like"/>
    <property type="match status" value="1"/>
</dbReference>
<protein>
    <submittedName>
        <fullName evidence="3">Lipase</fullName>
    </submittedName>
</protein>
<dbReference type="GO" id="GO:0016788">
    <property type="term" value="F:hydrolase activity, acting on ester bonds"/>
    <property type="evidence" value="ECO:0007669"/>
    <property type="project" value="InterPro"/>
</dbReference>